<name>A0A483CT11_9EURY</name>
<dbReference type="PANTHER" id="PTHR34704:SF2">
    <property type="entry name" value="ATPASE"/>
    <property type="match status" value="1"/>
</dbReference>
<dbReference type="InterPro" id="IPR011579">
    <property type="entry name" value="ATPase_dom"/>
</dbReference>
<dbReference type="SUPFAM" id="SSF52540">
    <property type="entry name" value="P-loop containing nucleoside triphosphate hydrolases"/>
    <property type="match status" value="1"/>
</dbReference>
<dbReference type="EMBL" id="PGCL01000003">
    <property type="protein sequence ID" value="TAJ44255.1"/>
    <property type="molecule type" value="Genomic_DNA"/>
</dbReference>
<evidence type="ECO:0000313" key="3">
    <source>
        <dbReference type="EMBL" id="TAJ44255.1"/>
    </source>
</evidence>
<gene>
    <name evidence="3" type="ORF">CUJ86_09580</name>
</gene>
<dbReference type="AlphaFoldDB" id="A0A483CT11"/>
<reference evidence="3 4" key="1">
    <citation type="submission" date="2017-11" db="EMBL/GenBank/DDBJ databases">
        <title>Isolation and Characterization of Methanofollis Species from Methane Seep Offshore SW Taiwan.</title>
        <authorList>
            <person name="Teng N.-H."/>
            <person name="Lai M.-C."/>
            <person name="Chen S.-C."/>
        </authorList>
    </citation>
    <scope>NUCLEOTIDE SEQUENCE [LARGE SCALE GENOMIC DNA]</scope>
    <source>
        <strain evidence="3 4">FWC-SCC2</strain>
    </source>
</reference>
<organism evidence="3 4">
    <name type="scientific">Methanofollis fontis</name>
    <dbReference type="NCBI Taxonomy" id="2052832"/>
    <lineage>
        <taxon>Archaea</taxon>
        <taxon>Methanobacteriati</taxon>
        <taxon>Methanobacteriota</taxon>
        <taxon>Stenosarchaea group</taxon>
        <taxon>Methanomicrobia</taxon>
        <taxon>Methanomicrobiales</taxon>
        <taxon>Methanomicrobiaceae</taxon>
        <taxon>Methanofollis</taxon>
    </lineage>
</organism>
<dbReference type="Pfam" id="PF03008">
    <property type="entry name" value="DUF234"/>
    <property type="match status" value="1"/>
</dbReference>
<dbReference type="GO" id="GO:0005524">
    <property type="term" value="F:ATP binding"/>
    <property type="evidence" value="ECO:0007669"/>
    <property type="project" value="UniProtKB-KW"/>
</dbReference>
<evidence type="ECO:0000313" key="4">
    <source>
        <dbReference type="Proteomes" id="UP000292580"/>
    </source>
</evidence>
<sequence length="475" mass="54975">MIISIIIISIITMRFYGRTAELGLMERLYTAAPSFLVVTGRRRIGKTELIREFCRDKTALYFYVDANKSIEALIEEFGQLMTKTLDLPGYIRTDTPEAFLEFLFSYERPLVVVFDEFQRFQKVHPSFISQMQRFWDLKGRESNLFLIVSGSSVGMIRKIFLDGDAPLFRRADNILTLRPFEPRDCLAILKDLGVEEPAAQLELYLLFGGTIYYYTFLEKYGCTDLSSALDRLVLNDLAPLRREMSEVMIEEFGREHATYYEILAAIAEGKMAQKEIADFTGRAPTSLPPYLRELVDLLGILEYRVPVTEDRHRSKMGHYIFSDNFFRFYARYIYRNMSLYEGGRYELLKDRILSEWKDFTGRAFEEMVRALLVRETETQYEQAGAWWNRRGDEIDFLALGPQRDLAVEIKNRNLTFSEALGILSALEKKIPRVKGLSGPVELGIVARTIQGKESLREEDFSAWDLADLGICPVRE</sequence>
<proteinExistence type="predicted"/>
<dbReference type="PANTHER" id="PTHR34704">
    <property type="entry name" value="ATPASE"/>
    <property type="match status" value="1"/>
</dbReference>
<evidence type="ECO:0000259" key="2">
    <source>
        <dbReference type="Pfam" id="PF03008"/>
    </source>
</evidence>
<evidence type="ECO:0000259" key="1">
    <source>
        <dbReference type="Pfam" id="PF01637"/>
    </source>
</evidence>
<keyword evidence="3" id="KW-0067">ATP-binding</keyword>
<feature type="domain" description="ATPase" evidence="1">
    <location>
        <begin position="15"/>
        <end position="192"/>
    </location>
</feature>
<comment type="caution">
    <text evidence="3">The sequence shown here is derived from an EMBL/GenBank/DDBJ whole genome shotgun (WGS) entry which is preliminary data.</text>
</comment>
<dbReference type="Pfam" id="PF01637">
    <property type="entry name" value="ATPase_2"/>
    <property type="match status" value="1"/>
</dbReference>
<feature type="domain" description="DUF234" evidence="2">
    <location>
        <begin position="329"/>
        <end position="419"/>
    </location>
</feature>
<dbReference type="Gene3D" id="3.40.50.300">
    <property type="entry name" value="P-loop containing nucleotide triphosphate hydrolases"/>
    <property type="match status" value="1"/>
</dbReference>
<accession>A0A483CT11</accession>
<protein>
    <submittedName>
        <fullName evidence="3">ATP-binding protein</fullName>
    </submittedName>
</protein>
<dbReference type="Proteomes" id="UP000292580">
    <property type="component" value="Unassembled WGS sequence"/>
</dbReference>
<dbReference type="InterPro" id="IPR027417">
    <property type="entry name" value="P-loop_NTPase"/>
</dbReference>
<dbReference type="InterPro" id="IPR004256">
    <property type="entry name" value="DUF234"/>
</dbReference>
<keyword evidence="3" id="KW-0547">Nucleotide-binding</keyword>
<keyword evidence="4" id="KW-1185">Reference proteome</keyword>